<evidence type="ECO:0000256" key="3">
    <source>
        <dbReference type="ARBA" id="ARBA00022729"/>
    </source>
</evidence>
<dbReference type="PIRSF" id="PIRSF002741">
    <property type="entry name" value="MppA"/>
    <property type="match status" value="1"/>
</dbReference>
<feature type="domain" description="Solute-binding protein family 5" evidence="4">
    <location>
        <begin position="79"/>
        <end position="478"/>
    </location>
</feature>
<dbReference type="CDD" id="cd08500">
    <property type="entry name" value="PBP2_NikA_DppA_OppA_like_4"/>
    <property type="match status" value="1"/>
</dbReference>
<keyword evidence="2" id="KW-0813">Transport</keyword>
<evidence type="ECO:0000259" key="4">
    <source>
        <dbReference type="Pfam" id="PF00496"/>
    </source>
</evidence>
<protein>
    <submittedName>
        <fullName evidence="5">ABC transporter substrate-binding protein</fullName>
    </submittedName>
</protein>
<evidence type="ECO:0000313" key="6">
    <source>
        <dbReference type="Proteomes" id="UP001163152"/>
    </source>
</evidence>
<gene>
    <name evidence="5" type="ORF">OXH18_19825</name>
</gene>
<comment type="similarity">
    <text evidence="1">Belongs to the bacterial solute-binding protein 5 family.</text>
</comment>
<dbReference type="FunFam" id="3.90.76.10:FF:000004">
    <property type="entry name" value="Peptide ABC transporter substrate-binding protein"/>
    <property type="match status" value="1"/>
</dbReference>
<dbReference type="KEGG" id="tsin:OXH18_19825"/>
<evidence type="ECO:0000256" key="1">
    <source>
        <dbReference type="ARBA" id="ARBA00005695"/>
    </source>
</evidence>
<proteinExistence type="inferred from homology"/>
<dbReference type="InterPro" id="IPR039424">
    <property type="entry name" value="SBP_5"/>
</dbReference>
<dbReference type="RefSeq" id="WP_268609194.1">
    <property type="nucleotide sequence ID" value="NZ_CP113797.1"/>
</dbReference>
<dbReference type="Pfam" id="PF00496">
    <property type="entry name" value="SBP_bac_5"/>
    <property type="match status" value="1"/>
</dbReference>
<dbReference type="PANTHER" id="PTHR30290:SF9">
    <property type="entry name" value="OLIGOPEPTIDE-BINDING PROTEIN APPA"/>
    <property type="match status" value="1"/>
</dbReference>
<keyword evidence="3" id="KW-0732">Signal</keyword>
<dbReference type="InterPro" id="IPR000914">
    <property type="entry name" value="SBP_5_dom"/>
</dbReference>
<accession>A0A9E8ZCK3</accession>
<dbReference type="GO" id="GO:1904680">
    <property type="term" value="F:peptide transmembrane transporter activity"/>
    <property type="evidence" value="ECO:0007669"/>
    <property type="project" value="TreeGrafter"/>
</dbReference>
<dbReference type="EMBL" id="CP113797">
    <property type="protein sequence ID" value="WAL59399.1"/>
    <property type="molecule type" value="Genomic_DNA"/>
</dbReference>
<dbReference type="SUPFAM" id="SSF53850">
    <property type="entry name" value="Periplasmic binding protein-like II"/>
    <property type="match status" value="1"/>
</dbReference>
<dbReference type="GO" id="GO:0015833">
    <property type="term" value="P:peptide transport"/>
    <property type="evidence" value="ECO:0007669"/>
    <property type="project" value="TreeGrafter"/>
</dbReference>
<dbReference type="GO" id="GO:0042597">
    <property type="term" value="C:periplasmic space"/>
    <property type="evidence" value="ECO:0007669"/>
    <property type="project" value="UniProtKB-ARBA"/>
</dbReference>
<dbReference type="AlphaFoldDB" id="A0A9E8ZCK3"/>
<dbReference type="PROSITE" id="PS51257">
    <property type="entry name" value="PROKAR_LIPOPROTEIN"/>
    <property type="match status" value="1"/>
</dbReference>
<sequence>MSKNRRRLSFLLMGVLTWVAAFALSACRPMLMSTAAEPPLAFSVISDPKTFNYVVSNEASNVFSYIYEGLVTEDGLTGEIIPALAESWEQSPDGLQIVFTLREGLRWSDGEPLTADDVVFTYNDLYFNEAIPTAIRDILRIGESGALPTVQKLDDRRIQFSTPEPFAPFLRNTGLAILPAHALRDSVNQTDAQGNLLFLSKWGTDTNPAEVVCNGLYQLESFSPGQRVVFRRNPYYWRRDEQGNPQPYIDRLVWQTVESTDSALVQFRSGGLDILSVQPDYFSLLKREEDRGGFSIYNGGPASGTNYLAFNLNQGSRGGNPLVSPIKSRWFNTLAFRQAVAHAIDRPRMVNNIFRGLGELQNSPISVQSPYFLSPEDGLPIYDYDPERAKQLLLEAGFQYDAFNRLQDAEGNLVRFTLITNSGNKIREAMGAQIKSDLARIGIQVDFTPLAFNTVVGKLRASLDWEACLLGFTGGIEPNSGANVWQPDGASHHFNKAAQPGEPPIEGRVVADWEAEIGRLYTEGARTLDEAQRREIYAQSQIITQENLPMIYLVNPLTFSAVRDRLQPIKFSSIGGALWNLYELRIQDSAS</sequence>
<dbReference type="GO" id="GO:0043190">
    <property type="term" value="C:ATP-binding cassette (ABC) transporter complex"/>
    <property type="evidence" value="ECO:0007669"/>
    <property type="project" value="InterPro"/>
</dbReference>
<keyword evidence="6" id="KW-1185">Reference proteome</keyword>
<evidence type="ECO:0000256" key="2">
    <source>
        <dbReference type="ARBA" id="ARBA00022448"/>
    </source>
</evidence>
<reference evidence="5" key="1">
    <citation type="submission" date="2022-12" db="EMBL/GenBank/DDBJ databases">
        <title>Polyphasic identification of a Novel Hot-Spring Cyanobacterium Ocullathermofonsia sinensis gen nov. sp. nov. and Genomic Insights on its Adaptations to the Thermal Habitat.</title>
        <authorList>
            <person name="Daroch M."/>
            <person name="Tang J."/>
            <person name="Jiang Y."/>
        </authorList>
    </citation>
    <scope>NUCLEOTIDE SEQUENCE</scope>
    <source>
        <strain evidence="5">PKUAC-SCTA174</strain>
    </source>
</reference>
<dbReference type="Gene3D" id="3.10.105.10">
    <property type="entry name" value="Dipeptide-binding Protein, Domain 3"/>
    <property type="match status" value="1"/>
</dbReference>
<dbReference type="Proteomes" id="UP001163152">
    <property type="component" value="Chromosome"/>
</dbReference>
<dbReference type="Gene3D" id="3.90.76.10">
    <property type="entry name" value="Dipeptide-binding Protein, Domain 1"/>
    <property type="match status" value="1"/>
</dbReference>
<evidence type="ECO:0000313" key="5">
    <source>
        <dbReference type="EMBL" id="WAL59399.1"/>
    </source>
</evidence>
<organism evidence="5 6">
    <name type="scientific">Thermocoleostomius sinensis A174</name>
    <dbReference type="NCBI Taxonomy" id="2016057"/>
    <lineage>
        <taxon>Bacteria</taxon>
        <taxon>Bacillati</taxon>
        <taxon>Cyanobacteriota</taxon>
        <taxon>Cyanophyceae</taxon>
        <taxon>Oculatellales</taxon>
        <taxon>Oculatellaceae</taxon>
        <taxon>Thermocoleostomius</taxon>
    </lineage>
</organism>
<name>A0A9E8ZCK3_9CYAN</name>
<dbReference type="InterPro" id="IPR030678">
    <property type="entry name" value="Peptide/Ni-bd"/>
</dbReference>
<dbReference type="PANTHER" id="PTHR30290">
    <property type="entry name" value="PERIPLASMIC BINDING COMPONENT OF ABC TRANSPORTER"/>
    <property type="match status" value="1"/>
</dbReference>
<dbReference type="Gene3D" id="3.40.190.10">
    <property type="entry name" value="Periplasmic binding protein-like II"/>
    <property type="match status" value="1"/>
</dbReference>